<dbReference type="SUPFAM" id="SSF52087">
    <property type="entry name" value="CRAL/TRIO domain"/>
    <property type="match status" value="1"/>
</dbReference>
<sequence>MSCHSQTFKAMFSRLFATKNPAPAAVPEPAAEPATQEEIIERESTSELANMDFEVNIENVDMHLEEDETVATGVLASEWNGSGGCSHADIASSSDFVPPRYVHGCSKLAAERWAATLSWRATHGMDNLLSLPRLHFHTIKAHWSHFFCGRTPSDNRLVVYEHVGGLKRALAELETQHNISFQDVMTHYLYLTEYQWSILDTQPYDDDDSTLGQMIKVLDFQGLTLSDCRNTDLRTFVTWTLRTIGRHYPERCGVIYLINTPGWFNTFWTVIQRLVSDVTRQKIRICPTSKEFGPKLKAWMGGAAFLPSCMGGPVDVNGTTALCADEAKLHAHVDAHSTS</sequence>
<protein>
    <submittedName>
        <fullName evidence="3">Aste57867_1446 protein</fullName>
    </submittedName>
</protein>
<keyword evidence="4" id="KW-1185">Reference proteome</keyword>
<name>A0A485KAC2_9STRA</name>
<dbReference type="PROSITE" id="PS50191">
    <property type="entry name" value="CRAL_TRIO"/>
    <property type="match status" value="1"/>
</dbReference>
<evidence type="ECO:0000313" key="3">
    <source>
        <dbReference type="EMBL" id="VFT78663.1"/>
    </source>
</evidence>
<evidence type="ECO:0000313" key="4">
    <source>
        <dbReference type="Proteomes" id="UP000332933"/>
    </source>
</evidence>
<dbReference type="AlphaFoldDB" id="A0A485KAC2"/>
<dbReference type="PANTHER" id="PTHR45657">
    <property type="entry name" value="CRAL-TRIO DOMAIN-CONTAINING PROTEIN YKL091C-RELATED"/>
    <property type="match status" value="1"/>
</dbReference>
<feature type="domain" description="CRAL-TRIO" evidence="1">
    <location>
        <begin position="135"/>
        <end position="318"/>
    </location>
</feature>
<gene>
    <name evidence="3" type="primary">Aste57867_1446</name>
    <name evidence="2" type="ORF">As57867_001445</name>
    <name evidence="3" type="ORF">ASTE57867_1446</name>
</gene>
<dbReference type="Gene3D" id="3.40.525.10">
    <property type="entry name" value="CRAL-TRIO lipid binding domain"/>
    <property type="match status" value="1"/>
</dbReference>
<organism evidence="3 4">
    <name type="scientific">Aphanomyces stellatus</name>
    <dbReference type="NCBI Taxonomy" id="120398"/>
    <lineage>
        <taxon>Eukaryota</taxon>
        <taxon>Sar</taxon>
        <taxon>Stramenopiles</taxon>
        <taxon>Oomycota</taxon>
        <taxon>Saprolegniomycetes</taxon>
        <taxon>Saprolegniales</taxon>
        <taxon>Verrucalvaceae</taxon>
        <taxon>Aphanomyces</taxon>
    </lineage>
</organism>
<dbReference type="EMBL" id="VJMH01000115">
    <property type="protein sequence ID" value="KAF0718848.1"/>
    <property type="molecule type" value="Genomic_DNA"/>
</dbReference>
<evidence type="ECO:0000313" key="2">
    <source>
        <dbReference type="EMBL" id="KAF0718848.1"/>
    </source>
</evidence>
<dbReference type="OrthoDB" id="1434354at2759"/>
<dbReference type="Pfam" id="PF00650">
    <property type="entry name" value="CRAL_TRIO"/>
    <property type="match status" value="1"/>
</dbReference>
<accession>A0A485KAC2</accession>
<dbReference type="InterPro" id="IPR001251">
    <property type="entry name" value="CRAL-TRIO_dom"/>
</dbReference>
<dbReference type="CDD" id="cd00170">
    <property type="entry name" value="SEC14"/>
    <property type="match status" value="1"/>
</dbReference>
<dbReference type="InterPro" id="IPR051026">
    <property type="entry name" value="PI/PC_transfer"/>
</dbReference>
<evidence type="ECO:0000259" key="1">
    <source>
        <dbReference type="PROSITE" id="PS50191"/>
    </source>
</evidence>
<dbReference type="Proteomes" id="UP000332933">
    <property type="component" value="Unassembled WGS sequence"/>
</dbReference>
<dbReference type="EMBL" id="CAADRA010000115">
    <property type="protein sequence ID" value="VFT78663.1"/>
    <property type="molecule type" value="Genomic_DNA"/>
</dbReference>
<dbReference type="SMART" id="SM00516">
    <property type="entry name" value="SEC14"/>
    <property type="match status" value="1"/>
</dbReference>
<dbReference type="PANTHER" id="PTHR45657:SF61">
    <property type="entry name" value="CRAL-TRIO DOMAIN-CONTAINING PROTEIN"/>
    <property type="match status" value="1"/>
</dbReference>
<reference evidence="2" key="2">
    <citation type="submission" date="2019-06" db="EMBL/GenBank/DDBJ databases">
        <title>Genomics analysis of Aphanomyces spp. identifies a new class of oomycete effector associated with host adaptation.</title>
        <authorList>
            <person name="Gaulin E."/>
        </authorList>
    </citation>
    <scope>NUCLEOTIDE SEQUENCE</scope>
    <source>
        <strain evidence="2">CBS 578.67</strain>
    </source>
</reference>
<dbReference type="InterPro" id="IPR036865">
    <property type="entry name" value="CRAL-TRIO_dom_sf"/>
</dbReference>
<proteinExistence type="predicted"/>
<reference evidence="3 4" key="1">
    <citation type="submission" date="2019-03" db="EMBL/GenBank/DDBJ databases">
        <authorList>
            <person name="Gaulin E."/>
            <person name="Dumas B."/>
        </authorList>
    </citation>
    <scope>NUCLEOTIDE SEQUENCE [LARGE SCALE GENOMIC DNA]</scope>
    <source>
        <strain evidence="3">CBS 568.67</strain>
    </source>
</reference>